<evidence type="ECO:0000313" key="4">
    <source>
        <dbReference type="Proteomes" id="UP000215148"/>
    </source>
</evidence>
<dbReference type="KEGG" id="vqi:CCZ37_04890"/>
<feature type="coiled-coil region" evidence="1">
    <location>
        <begin position="255"/>
        <end position="312"/>
    </location>
</feature>
<keyword evidence="2" id="KW-0812">Transmembrane</keyword>
<keyword evidence="4" id="KW-1185">Reference proteome</keyword>
<dbReference type="SUPFAM" id="SSF58113">
    <property type="entry name" value="Apolipoprotein A-I"/>
    <property type="match status" value="1"/>
</dbReference>
<evidence type="ECO:0000256" key="2">
    <source>
        <dbReference type="SAM" id="Phobius"/>
    </source>
</evidence>
<name>A0A223MWM0_9VIBR</name>
<keyword evidence="1" id="KW-0175">Coiled coil</keyword>
<feature type="transmembrane region" description="Helical" evidence="2">
    <location>
        <begin position="343"/>
        <end position="365"/>
    </location>
</feature>
<evidence type="ECO:0000256" key="1">
    <source>
        <dbReference type="SAM" id="Coils"/>
    </source>
</evidence>
<sequence length="525" mass="60585">MDQKDIIDLIEYIKVNFNRQMIASEQIANGQVIQSIDELRLWMEELSSEVNDPLSLFTDHSHPSEYIDKILSIAKDLSLNFSSKQNKIKARTLIRKCQKLMNEQEQSDSNILKEFSDKLDRKTGQHEKHLERIKSDAINDIRSETSELKEQLQDELKRLFEDRYSDFRSSVNSQRNEIRKNSDELVNQLHNEFRAKIDDLNDRFDITVGERIEHFERRFSQLQTRNTEITTSITNIESSISEAISESKDSILKDVYKLQDEAQLLKIEISNASKQLTRELKIAEEKAKEKIVEAINEEIAQYKKVKELLNIQVTRATDIVGTLSKKAMAHEHIIQANREFKTFLVHQILGVIFLLGAVAMSIAIFSNSLGINVPWLSWLVSVPTQTVIDPTTEKIIATTNLLASEEAGSLWFFKRISILILLTAPGIYFLKEAAVHRSKENVYRQRGVQLAAIAPYLNELEPCERQGIKKDLVKTFFSFHDGKADTKNVPDFLRDLKETMKIVRSIDKLDPHNRVRKVKRSTEES</sequence>
<gene>
    <name evidence="3" type="ORF">CCZ37_04890</name>
</gene>
<evidence type="ECO:0000313" key="3">
    <source>
        <dbReference type="EMBL" id="ASU21968.1"/>
    </source>
</evidence>
<accession>A0A223MWM0</accession>
<protein>
    <submittedName>
        <fullName evidence="3">Uncharacterized protein</fullName>
    </submittedName>
</protein>
<dbReference type="AlphaFoldDB" id="A0A223MWM0"/>
<keyword evidence="2" id="KW-0472">Membrane</keyword>
<dbReference type="EMBL" id="CP022741">
    <property type="protein sequence ID" value="ASU21968.1"/>
    <property type="molecule type" value="Genomic_DNA"/>
</dbReference>
<feature type="transmembrane region" description="Helical" evidence="2">
    <location>
        <begin position="411"/>
        <end position="430"/>
    </location>
</feature>
<organism evidence="3 4">
    <name type="scientific">Vibrio qinghaiensis</name>
    <dbReference type="NCBI Taxonomy" id="2025808"/>
    <lineage>
        <taxon>Bacteria</taxon>
        <taxon>Pseudomonadati</taxon>
        <taxon>Pseudomonadota</taxon>
        <taxon>Gammaproteobacteria</taxon>
        <taxon>Vibrionales</taxon>
        <taxon>Vibrionaceae</taxon>
        <taxon>Vibrio</taxon>
    </lineage>
</organism>
<dbReference type="RefSeq" id="WP_094499905.1">
    <property type="nucleotide sequence ID" value="NZ_CAWNHI010000001.1"/>
</dbReference>
<keyword evidence="2" id="KW-1133">Transmembrane helix</keyword>
<dbReference type="Proteomes" id="UP000215148">
    <property type="component" value="Chromosome 1"/>
</dbReference>
<reference evidence="3 4" key="1">
    <citation type="submission" date="2017-08" db="EMBL/GenBank/DDBJ databases">
        <title>The Vibrio qinghaiensis sp.-Q67 is a luminous bacteria isolated firstly from Qinghai lake, Qinghai province, China, which has been proved to be very sensitive to detect environmental and food pollutants. Therefore, complete genome analysis of V. qinghaiensis sp.-Q67 highlights the potential application of this strain on detection of hazards in the contaminated environments.</title>
        <authorList>
            <person name="Gong L."/>
        </authorList>
    </citation>
    <scope>NUCLEOTIDE SEQUENCE [LARGE SCALE GENOMIC DNA]</scope>
    <source>
        <strain evidence="3 4">Q67</strain>
    </source>
</reference>
<proteinExistence type="predicted"/>